<dbReference type="GO" id="GO:0016740">
    <property type="term" value="F:transferase activity"/>
    <property type="evidence" value="ECO:0007669"/>
    <property type="project" value="UniProtKB-KW"/>
</dbReference>
<dbReference type="InterPro" id="IPR007345">
    <property type="entry name" value="Polysacch_pyruvyl_Trfase"/>
</dbReference>
<reference evidence="2 3" key="1">
    <citation type="submission" date="2017-10" db="EMBL/GenBank/DDBJ databases">
        <title>Draft genome sequence of Anoxybacillus flavithermus KU2-6-11 from caldera Uzon (Russia:Kamchtka).</title>
        <authorList>
            <person name="Korzhuk A.V."/>
            <person name="Rozanov A.S."/>
            <person name="Bryanskaya A.V."/>
            <person name="Peltek S.E."/>
        </authorList>
    </citation>
    <scope>NUCLEOTIDE SEQUENCE [LARGE SCALE GENOMIC DNA]</scope>
    <source>
        <strain evidence="2 3">KU2-6_11</strain>
    </source>
</reference>
<dbReference type="NCBIfam" id="TIGR03609">
    <property type="entry name" value="S_layer_CsaB"/>
    <property type="match status" value="1"/>
</dbReference>
<dbReference type="SUPFAM" id="SSF53756">
    <property type="entry name" value="UDP-Glycosyltransferase/glycogen phosphorylase"/>
    <property type="match status" value="1"/>
</dbReference>
<evidence type="ECO:0000313" key="3">
    <source>
        <dbReference type="Proteomes" id="UP000230559"/>
    </source>
</evidence>
<accession>A0A2G5RNM4</accession>
<proteinExistence type="predicted"/>
<dbReference type="EMBL" id="PEDM01000025">
    <property type="protein sequence ID" value="PIC04326.1"/>
    <property type="molecule type" value="Genomic_DNA"/>
</dbReference>
<dbReference type="InterPro" id="IPR019896">
    <property type="entry name" value="Polysacch_pyruvyl_Trfase_CsaB"/>
</dbReference>
<keyword evidence="2" id="KW-0808">Transferase</keyword>
<gene>
    <name evidence="2" type="primary">csaB</name>
    <name evidence="2" type="ORF">CS060_10405</name>
</gene>
<dbReference type="PANTHER" id="PTHR36836:SF1">
    <property type="entry name" value="COLANIC ACID BIOSYNTHESIS PROTEIN WCAK"/>
    <property type="match status" value="1"/>
</dbReference>
<comment type="caution">
    <text evidence="2">The sequence shown here is derived from an EMBL/GenBank/DDBJ whole genome shotgun (WGS) entry which is preliminary data.</text>
</comment>
<name>A0A2G5RNM4_9BACL</name>
<feature type="domain" description="Polysaccharide pyruvyl transferase" evidence="1">
    <location>
        <begin position="21"/>
        <end position="297"/>
    </location>
</feature>
<dbReference type="Pfam" id="PF04230">
    <property type="entry name" value="PS_pyruv_trans"/>
    <property type="match status" value="1"/>
</dbReference>
<dbReference type="AlphaFoldDB" id="A0A2G5RNM4"/>
<protein>
    <submittedName>
        <fullName evidence="2">Polysaccharide pyruvyl transferase CsaB</fullName>
    </submittedName>
</protein>
<sequence length="368" mass="41189">MGMEKGDTMNVVLSGYYGFHNVGDEAILYAIIQALRAHDPNVQVTVLSNDPAFTEKTYGVHAVNRWRIGDIVQALRHSDGLISGGGSLLQDQTGWRSIPYYTGIMQVAKWLGKPVIVYAQGMGPVNKKQNQWLMKWTLNRVDRLTVRDEPSAELLKMLGVKKPMTVVPDPVMGLEPPTSPTAWWEAQSFTRPVIAVSVRDWARGRDFERKIAVALDRSVQAGFDVVFIPMHGHHDDQTSRRVLTMMKEHAFVAPYDASIQEKMAMIASSHLLVGMRLHALIFAAVGHTPFIALSYDPKIDAFSSQANQPVFAHVEDDRWDGEALFSYIQQCMAGREEQKEAMIRAVASLKRTAQQTAKEALALFRNKN</sequence>
<dbReference type="Proteomes" id="UP000230559">
    <property type="component" value="Unassembled WGS sequence"/>
</dbReference>
<organism evidence="2 3">
    <name type="scientific">Anoxybacillus flavithermus</name>
    <dbReference type="NCBI Taxonomy" id="33934"/>
    <lineage>
        <taxon>Bacteria</taxon>
        <taxon>Bacillati</taxon>
        <taxon>Bacillota</taxon>
        <taxon>Bacilli</taxon>
        <taxon>Bacillales</taxon>
        <taxon>Anoxybacillaceae</taxon>
        <taxon>Anoxybacillus</taxon>
    </lineage>
</organism>
<evidence type="ECO:0000259" key="1">
    <source>
        <dbReference type="Pfam" id="PF04230"/>
    </source>
</evidence>
<dbReference type="PANTHER" id="PTHR36836">
    <property type="entry name" value="COLANIC ACID BIOSYNTHESIS PROTEIN WCAK"/>
    <property type="match status" value="1"/>
</dbReference>
<evidence type="ECO:0000313" key="2">
    <source>
        <dbReference type="EMBL" id="PIC04326.1"/>
    </source>
</evidence>